<evidence type="ECO:0000313" key="4">
    <source>
        <dbReference type="Proteomes" id="UP000516093"/>
    </source>
</evidence>
<dbReference type="Proteomes" id="UP000516093">
    <property type="component" value="Chromosome"/>
</dbReference>
<dbReference type="AlphaFoldDB" id="A0A7H0GUV0"/>
<dbReference type="EMBL" id="CP060784">
    <property type="protein sequence ID" value="QNP52066.1"/>
    <property type="molecule type" value="Genomic_DNA"/>
</dbReference>
<evidence type="ECO:0000259" key="2">
    <source>
        <dbReference type="Pfam" id="PF13643"/>
    </source>
</evidence>
<gene>
    <name evidence="3" type="ORF">H9L05_19570</name>
</gene>
<feature type="region of interest" description="Disordered" evidence="1">
    <location>
        <begin position="205"/>
        <end position="227"/>
    </location>
</feature>
<evidence type="ECO:0000256" key="1">
    <source>
        <dbReference type="SAM" id="MobiDB-lite"/>
    </source>
</evidence>
<evidence type="ECO:0000313" key="3">
    <source>
        <dbReference type="EMBL" id="QNP52066.1"/>
    </source>
</evidence>
<accession>A0A7H0GUV0</accession>
<feature type="domain" description="DUF4145" evidence="2">
    <location>
        <begin position="92"/>
        <end position="170"/>
    </location>
</feature>
<reference evidence="3 4" key="1">
    <citation type="submission" date="2020-08" db="EMBL/GenBank/DDBJ databases">
        <title>Genome sequence of Hymenobacter qilianensis JCM 19763T.</title>
        <authorList>
            <person name="Hyun D.-W."/>
            <person name="Bae J.-W."/>
        </authorList>
    </citation>
    <scope>NUCLEOTIDE SEQUENCE [LARGE SCALE GENOMIC DNA]</scope>
    <source>
        <strain evidence="3 4">JCM 19763</strain>
    </source>
</reference>
<dbReference type="Pfam" id="PF13643">
    <property type="entry name" value="DUF4145"/>
    <property type="match status" value="1"/>
</dbReference>
<protein>
    <submittedName>
        <fullName evidence="3">DUF4145 domain-containing protein</fullName>
    </submittedName>
</protein>
<feature type="compositionally biased region" description="Polar residues" evidence="1">
    <location>
        <begin position="217"/>
        <end position="227"/>
    </location>
</feature>
<name>A0A7H0GUV0_9BACT</name>
<keyword evidence="4" id="KW-1185">Reference proteome</keyword>
<sequence length="227" mass="24700">MSAPYKAPLHLEPAFNCPFCGAYANHMWATGLQKYDKSRNGMGSLITHINTAQCVHCSEHSIWLNATMIYPFGGAAPLPNPDMPDDVRQDYEEARSILSISPRGSAALLRLALQRLCKHLGQPGENINTDIAALVQQGLPITLQKALDSLRVAGNNAVHPGQLNIYDTPEVATRLFGLLNIIVDNQITQPRAIAELYDTTVPPETQAHIAKRDTPRPASTSGDSVAR</sequence>
<dbReference type="InterPro" id="IPR025285">
    <property type="entry name" value="DUF4145"/>
</dbReference>
<proteinExistence type="predicted"/>
<dbReference type="KEGG" id="hqi:H9L05_19570"/>
<organism evidence="3 4">
    <name type="scientific">Hymenobacter qilianensis</name>
    <dbReference type="NCBI Taxonomy" id="1385715"/>
    <lineage>
        <taxon>Bacteria</taxon>
        <taxon>Pseudomonadati</taxon>
        <taxon>Bacteroidota</taxon>
        <taxon>Cytophagia</taxon>
        <taxon>Cytophagales</taxon>
        <taxon>Hymenobacteraceae</taxon>
        <taxon>Hymenobacter</taxon>
    </lineage>
</organism>